<dbReference type="AlphaFoldDB" id="A0A1I1GTJ7"/>
<keyword evidence="3" id="KW-1185">Reference proteome</keyword>
<organism evidence="2 3">
    <name type="scientific">Natronobacterium haloterrestre</name>
    <name type="common">Halobiforma haloterrestris</name>
    <dbReference type="NCBI Taxonomy" id="148448"/>
    <lineage>
        <taxon>Archaea</taxon>
        <taxon>Methanobacteriati</taxon>
        <taxon>Methanobacteriota</taxon>
        <taxon>Stenosarchaea group</taxon>
        <taxon>Halobacteria</taxon>
        <taxon>Halobacteriales</taxon>
        <taxon>Natrialbaceae</taxon>
        <taxon>Natronobacterium</taxon>
    </lineage>
</organism>
<feature type="region of interest" description="Disordered" evidence="1">
    <location>
        <begin position="54"/>
        <end position="88"/>
    </location>
</feature>
<sequence>MHADSLLRGVGRVAEQGEHLLSLRTLSGPDPSRRVDVAMGALVDLAELLRAGAPFPPRPEVAGRGNDSRVPRPDGGSRESSPDDTGTEDALVRRVLEVGDEHDEVTLEAFEPSVADRIADASRFETVGSRVVVPLSSVVPYARNWRPVIEALIERVEDALEDFRRIVRRVRAAGGNGTLVTGCEAVVEMLETLALVVRRADADARYVRERTDHRQGELLATVERAATQLRPQQRTRSRTRSDDNA</sequence>
<dbReference type="Proteomes" id="UP000199161">
    <property type="component" value="Unassembled WGS sequence"/>
</dbReference>
<dbReference type="OrthoDB" id="176582at2157"/>
<proteinExistence type="predicted"/>
<dbReference type="RefSeq" id="WP_089787932.1">
    <property type="nucleotide sequence ID" value="NZ_FOKW01000005.1"/>
</dbReference>
<evidence type="ECO:0000313" key="3">
    <source>
        <dbReference type="Proteomes" id="UP000199161"/>
    </source>
</evidence>
<name>A0A1I1GTJ7_NATHA</name>
<evidence type="ECO:0000256" key="1">
    <source>
        <dbReference type="SAM" id="MobiDB-lite"/>
    </source>
</evidence>
<evidence type="ECO:0000313" key="2">
    <source>
        <dbReference type="EMBL" id="SFC15107.1"/>
    </source>
</evidence>
<reference evidence="3" key="1">
    <citation type="submission" date="2016-10" db="EMBL/GenBank/DDBJ databases">
        <authorList>
            <person name="Varghese N."/>
            <person name="Submissions S."/>
        </authorList>
    </citation>
    <scope>NUCLEOTIDE SEQUENCE [LARGE SCALE GENOMIC DNA]</scope>
    <source>
        <strain evidence="3">DSM 13078</strain>
    </source>
</reference>
<feature type="compositionally biased region" description="Basic and acidic residues" evidence="1">
    <location>
        <begin position="66"/>
        <end position="81"/>
    </location>
</feature>
<gene>
    <name evidence="2" type="ORF">SAMN05444422_10526</name>
</gene>
<dbReference type="EMBL" id="FOKW01000005">
    <property type="protein sequence ID" value="SFC15107.1"/>
    <property type="molecule type" value="Genomic_DNA"/>
</dbReference>
<accession>A0A1I1GTJ7</accession>
<protein>
    <submittedName>
        <fullName evidence="2">Uncharacterized protein</fullName>
    </submittedName>
</protein>